<dbReference type="EMBL" id="CAJNJA010019278">
    <property type="protein sequence ID" value="CAE7442432.1"/>
    <property type="molecule type" value="Genomic_DNA"/>
</dbReference>
<keyword evidence="4" id="KW-1185">Reference proteome</keyword>
<evidence type="ECO:0000313" key="3">
    <source>
        <dbReference type="EMBL" id="CAE7442432.1"/>
    </source>
</evidence>
<dbReference type="Pfam" id="PF12680">
    <property type="entry name" value="SnoaL_2"/>
    <property type="match status" value="1"/>
</dbReference>
<accession>A0A812RKU3</accession>
<dbReference type="Proteomes" id="UP000601435">
    <property type="component" value="Unassembled WGS sequence"/>
</dbReference>
<dbReference type="SUPFAM" id="SSF54427">
    <property type="entry name" value="NTF2-like"/>
    <property type="match status" value="1"/>
</dbReference>
<dbReference type="CDD" id="cd00531">
    <property type="entry name" value="NTF2_like"/>
    <property type="match status" value="1"/>
</dbReference>
<reference evidence="3" key="1">
    <citation type="submission" date="2021-02" db="EMBL/GenBank/DDBJ databases">
        <authorList>
            <person name="Dougan E. K."/>
            <person name="Rhodes N."/>
            <person name="Thang M."/>
            <person name="Chan C."/>
        </authorList>
    </citation>
    <scope>NUCLEOTIDE SEQUENCE</scope>
</reference>
<organism evidence="3 4">
    <name type="scientific">Symbiodinium necroappetens</name>
    <dbReference type="NCBI Taxonomy" id="1628268"/>
    <lineage>
        <taxon>Eukaryota</taxon>
        <taxon>Sar</taxon>
        <taxon>Alveolata</taxon>
        <taxon>Dinophyceae</taxon>
        <taxon>Suessiales</taxon>
        <taxon>Symbiodiniaceae</taxon>
        <taxon>Symbiodinium</taxon>
    </lineage>
</organism>
<dbReference type="OrthoDB" id="448071at2759"/>
<dbReference type="Gene3D" id="3.60.130.30">
    <property type="match status" value="1"/>
</dbReference>
<dbReference type="Gene3D" id="3.10.450.50">
    <property type="match status" value="1"/>
</dbReference>
<gene>
    <name evidence="3" type="ORF">SNEC2469_LOCUS12158</name>
</gene>
<proteinExistence type="predicted"/>
<dbReference type="InterPro" id="IPR037401">
    <property type="entry name" value="SnoaL-like"/>
</dbReference>
<name>A0A812RKU3_9DINO</name>
<dbReference type="InterPro" id="IPR032710">
    <property type="entry name" value="NTF2-like_dom_sf"/>
</dbReference>
<evidence type="ECO:0000313" key="4">
    <source>
        <dbReference type="Proteomes" id="UP000601435"/>
    </source>
</evidence>
<evidence type="ECO:0000259" key="2">
    <source>
        <dbReference type="Pfam" id="PF12680"/>
    </source>
</evidence>
<protein>
    <recommendedName>
        <fullName evidence="2">SnoaL-like domain-containing protein</fullName>
    </recommendedName>
</protein>
<feature type="domain" description="SnoaL-like" evidence="2">
    <location>
        <begin position="408"/>
        <end position="522"/>
    </location>
</feature>
<feature type="region of interest" description="Disordered" evidence="1">
    <location>
        <begin position="281"/>
        <end position="306"/>
    </location>
</feature>
<evidence type="ECO:0000256" key="1">
    <source>
        <dbReference type="SAM" id="MobiDB-lite"/>
    </source>
</evidence>
<dbReference type="AlphaFoldDB" id="A0A812RKU3"/>
<comment type="caution">
    <text evidence="3">The sequence shown here is derived from an EMBL/GenBank/DDBJ whole genome shotgun (WGS) entry which is preliminary data.</text>
</comment>
<sequence length="534" mass="60756">MVLPAKQRIAGAYLTPWWQQAPQHRNCACRALQGLETHHQEMLRTLRSFQHVLPRNKRRVAERTRASSHAGLCPKGCTLGLTTDYKFGGGGTPVVSKATRAHPKLVKVLCEGCRAACPDFKFTSIQVNVNTKYKMHTDGFDAGPSRMVALGNFSRGRLWLHASKNNTWSLVDVQNTWIAFDGREFHRTEEWQGLERYSLVFFTNHLWDQLGFEGQDQLKELGFPWPETEDVFREEIPWPDYRQHAARRSWRWRQLQQAPRSLLQRILSAFRGAVRQKNLRGGSKWQRCSSKPLERKRRGRGASTPLPASNVAARVELCFAAAPGTLRSDAGSQCRAALSDRAALAGCRGPPCKCHPDRHLARKSGGAAACPRVARKKLARGRPLAVTNTGGPAHDSGGVSRQHAIEWVDRYGEAWRLQDVEKILELFTDTGLYVERPYDPENGIYRGHEGIKNYWITHIQMRERNIDFRNVVEDLVFDDEAQTAVAKWEASFEVRQSEDRQWRRVQFLQVAKLRFAPDGRVWHLEEPPGGTSGR</sequence>